<dbReference type="PANTHER" id="PTHR10009:SF11">
    <property type="entry name" value="RH54244P"/>
    <property type="match status" value="1"/>
</dbReference>
<dbReference type="EMBL" id="AGBW02009493">
    <property type="protein sequence ID" value="OWR50692.1"/>
    <property type="molecule type" value="Genomic_DNA"/>
</dbReference>
<evidence type="ECO:0000256" key="3">
    <source>
        <dbReference type="ARBA" id="ARBA00022525"/>
    </source>
</evidence>
<organism evidence="5 6">
    <name type="scientific">Danaus plexippus plexippus</name>
    <dbReference type="NCBI Taxonomy" id="278856"/>
    <lineage>
        <taxon>Eukaryota</taxon>
        <taxon>Metazoa</taxon>
        <taxon>Ecdysozoa</taxon>
        <taxon>Arthropoda</taxon>
        <taxon>Hexapoda</taxon>
        <taxon>Insecta</taxon>
        <taxon>Pterygota</taxon>
        <taxon>Neoptera</taxon>
        <taxon>Endopterygota</taxon>
        <taxon>Lepidoptera</taxon>
        <taxon>Glossata</taxon>
        <taxon>Ditrysia</taxon>
        <taxon>Papilionoidea</taxon>
        <taxon>Nymphalidae</taxon>
        <taxon>Danainae</taxon>
        <taxon>Danaini</taxon>
        <taxon>Danaina</taxon>
        <taxon>Danaus</taxon>
        <taxon>Danaus</taxon>
    </lineage>
</organism>
<dbReference type="Proteomes" id="UP000007151">
    <property type="component" value="Unassembled WGS sequence"/>
</dbReference>
<keyword evidence="3" id="KW-0964">Secreted</keyword>
<keyword evidence="6" id="KW-1185">Reference proteome</keyword>
<accession>A0A212FAD3</accession>
<dbReference type="InterPro" id="IPR011042">
    <property type="entry name" value="6-blade_b-propeller_TolB-like"/>
</dbReference>
<evidence type="ECO:0000313" key="5">
    <source>
        <dbReference type="EMBL" id="OWR50692.1"/>
    </source>
</evidence>
<proteinExistence type="inferred from homology"/>
<dbReference type="Pfam" id="PF03022">
    <property type="entry name" value="MRJP"/>
    <property type="match status" value="1"/>
</dbReference>
<keyword evidence="4" id="KW-0732">Signal</keyword>
<sequence length="293" mass="33575">MPIHRRTCRFPGELRQITEPAILIFDLKKNVLIHRYVIDDEVLRDSTVLTSIVVDIAGKNCEDSFAYIPDMGSNALLVYSLRMKDVWRIENHFFHFDPHEGVYRVGGVDFYWSDGISSAVLIPSKKGSGHSYLYFHPTSSRKLFRMSTKLLRDRNVPRENIFSGVEVVGDRGEKSQATAIDYDHSNNVLFYTQLSKNGVSCWSVDQPLTPENVPLIISDCTILEFPNDIKVDHDSNLWILSNRQSRFLYESMDFDQINFRVLTAPTTTILQGTACEKVSSLDRVLSFIKKKDK</sequence>
<dbReference type="KEGG" id="dpl:KGM_202896"/>
<evidence type="ECO:0000256" key="1">
    <source>
        <dbReference type="ARBA" id="ARBA00004613"/>
    </source>
</evidence>
<dbReference type="Gene3D" id="2.120.10.30">
    <property type="entry name" value="TolB, C-terminal domain"/>
    <property type="match status" value="1"/>
</dbReference>
<dbReference type="AlphaFoldDB" id="A0A212FAD3"/>
<comment type="similarity">
    <text evidence="2">Belongs to the major royal jelly protein family.</text>
</comment>
<dbReference type="InterPro" id="IPR017996">
    <property type="entry name" value="MRJP/yellow-related"/>
</dbReference>
<comment type="caution">
    <text evidence="5">The sequence shown here is derived from an EMBL/GenBank/DDBJ whole genome shotgun (WGS) entry which is preliminary data.</text>
</comment>
<reference evidence="5 6" key="1">
    <citation type="journal article" date="2011" name="Cell">
        <title>The monarch butterfly genome yields insights into long-distance migration.</title>
        <authorList>
            <person name="Zhan S."/>
            <person name="Merlin C."/>
            <person name="Boore J.L."/>
            <person name="Reppert S.M."/>
        </authorList>
    </citation>
    <scope>NUCLEOTIDE SEQUENCE [LARGE SCALE GENOMIC DNA]</scope>
    <source>
        <strain evidence="5">F-2</strain>
    </source>
</reference>
<dbReference type="InParanoid" id="A0A212FAD3"/>
<evidence type="ECO:0000256" key="2">
    <source>
        <dbReference type="ARBA" id="ARBA00009127"/>
    </source>
</evidence>
<dbReference type="STRING" id="278856.A0A212FAD3"/>
<protein>
    <submittedName>
        <fullName evidence="5">Yellow-c</fullName>
    </submittedName>
</protein>
<dbReference type="eggNOG" id="ENOG502QSYY">
    <property type="taxonomic scope" value="Eukaryota"/>
</dbReference>
<name>A0A212FAD3_DANPL</name>
<dbReference type="GO" id="GO:0005576">
    <property type="term" value="C:extracellular region"/>
    <property type="evidence" value="ECO:0007669"/>
    <property type="project" value="UniProtKB-SubCell"/>
</dbReference>
<dbReference type="SUPFAM" id="SSF101898">
    <property type="entry name" value="NHL repeat"/>
    <property type="match status" value="1"/>
</dbReference>
<comment type="subcellular location">
    <subcellularLocation>
        <location evidence="1">Secreted</location>
    </subcellularLocation>
</comment>
<evidence type="ECO:0000313" key="6">
    <source>
        <dbReference type="Proteomes" id="UP000007151"/>
    </source>
</evidence>
<dbReference type="PANTHER" id="PTHR10009">
    <property type="entry name" value="PROTEIN YELLOW-RELATED"/>
    <property type="match status" value="1"/>
</dbReference>
<gene>
    <name evidence="5" type="ORF">KGM_202896</name>
</gene>
<evidence type="ECO:0000256" key="4">
    <source>
        <dbReference type="ARBA" id="ARBA00022729"/>
    </source>
</evidence>